<evidence type="ECO:0000256" key="5">
    <source>
        <dbReference type="ARBA" id="ARBA00023001"/>
    </source>
</evidence>
<proteinExistence type="inferred from homology"/>
<keyword evidence="15" id="KW-0378">Hydrolase</keyword>
<evidence type="ECO:0000256" key="9">
    <source>
        <dbReference type="ARBA" id="ARBA00044502"/>
    </source>
</evidence>
<sequence length="335" mass="35303">MSIKSAIALAAAFSANAVLGHGLVSGTVTDGTYNQGYILNYFYQKQSTGSFPKVSGWYAENLDNGFVDGTGYTSPDIICHKNAAPGQAVATVAAGGKIEFQWTAWPASHFGPIFTYAASCGGDCTKVDKTTLKWFKIDEVGFDVATQKWKVDDMIANNNTWVTTVPSALKAGDYVFRHEIIAMHAAQQDNGAQNYPQCVNVKVTGSGTELPQGVAGTALYTANHPGIKFNPYTQISSYQIPGPAMPAVFAKGGSGTSPAPSPSPTTTPVAPPAASSTTAPSAPSATPTCTSVPKPSNPGTELPETFTLETFISWLQNVAGKKTNSHRSHPREMKL</sequence>
<keyword evidence="3" id="KW-0964">Secreted</keyword>
<name>A0A9P8YFD7_9PEZI</name>
<evidence type="ECO:0000256" key="11">
    <source>
        <dbReference type="ARBA" id="ARBA00047174"/>
    </source>
</evidence>
<evidence type="ECO:0000256" key="7">
    <source>
        <dbReference type="ARBA" id="ARBA00023277"/>
    </source>
</evidence>
<gene>
    <name evidence="15" type="ORF">B0I36DRAFT_315986</name>
</gene>
<evidence type="ECO:0000256" key="12">
    <source>
        <dbReference type="SAM" id="MobiDB-lite"/>
    </source>
</evidence>
<dbReference type="AlphaFoldDB" id="A0A9P8YFD7"/>
<feature type="signal peptide" evidence="13">
    <location>
        <begin position="1"/>
        <end position="22"/>
    </location>
</feature>
<evidence type="ECO:0000313" key="15">
    <source>
        <dbReference type="EMBL" id="KAH7038313.1"/>
    </source>
</evidence>
<dbReference type="OrthoDB" id="4849160at2759"/>
<evidence type="ECO:0000256" key="13">
    <source>
        <dbReference type="SAM" id="SignalP"/>
    </source>
</evidence>
<keyword evidence="6" id="KW-1015">Disulfide bond</keyword>
<comment type="catalytic activity">
    <reaction evidence="10">
        <text>[(1-&gt;4)-beta-D-glucosyl]n+m + reduced acceptor + O2 = 4-dehydro-beta-D-glucosyl-[(1-&gt;4)-beta-D-glucosyl]n-1 + [(1-&gt;4)-beta-D-glucosyl]m + acceptor + H2O.</text>
        <dbReference type="EC" id="1.14.99.56"/>
    </reaction>
</comment>
<protein>
    <recommendedName>
        <fullName evidence="11">lytic cellulose monooxygenase (C4-dehydrogenating)</fullName>
        <ecNumber evidence="11">1.14.99.56</ecNumber>
    </recommendedName>
</protein>
<dbReference type="PANTHER" id="PTHR33353">
    <property type="entry name" value="PUTATIVE (AFU_ORTHOLOGUE AFUA_1G12560)-RELATED"/>
    <property type="match status" value="1"/>
</dbReference>
<dbReference type="InterPro" id="IPR049892">
    <property type="entry name" value="AA9"/>
</dbReference>
<comment type="caution">
    <text evidence="15">The sequence shown here is derived from an EMBL/GenBank/DDBJ whole genome shotgun (WGS) entry which is preliminary data.</text>
</comment>
<evidence type="ECO:0000256" key="3">
    <source>
        <dbReference type="ARBA" id="ARBA00022525"/>
    </source>
</evidence>
<keyword evidence="16" id="KW-1185">Reference proteome</keyword>
<dbReference type="Gene3D" id="2.70.50.70">
    <property type="match status" value="1"/>
</dbReference>
<dbReference type="PANTHER" id="PTHR33353:SF34">
    <property type="entry name" value="ENDO-BETA-1,4-GLUCANASE D"/>
    <property type="match status" value="1"/>
</dbReference>
<comment type="cofactor">
    <cofactor evidence="1">
        <name>Cu(2+)</name>
        <dbReference type="ChEBI" id="CHEBI:29036"/>
    </cofactor>
</comment>
<comment type="similarity">
    <text evidence="9">Belongs to the polysaccharide monooxygenase AA9 family.</text>
</comment>
<dbReference type="InterPro" id="IPR005103">
    <property type="entry name" value="AA9_LPMO"/>
</dbReference>
<dbReference type="EMBL" id="JAGTJQ010000002">
    <property type="protein sequence ID" value="KAH7038313.1"/>
    <property type="molecule type" value="Genomic_DNA"/>
</dbReference>
<dbReference type="GO" id="GO:0016787">
    <property type="term" value="F:hydrolase activity"/>
    <property type="evidence" value="ECO:0007669"/>
    <property type="project" value="UniProtKB-KW"/>
</dbReference>
<dbReference type="EC" id="1.14.99.56" evidence="11"/>
<dbReference type="Pfam" id="PF03443">
    <property type="entry name" value="AA9"/>
    <property type="match status" value="1"/>
</dbReference>
<feature type="domain" description="Auxiliary Activity family 9 catalytic" evidence="14">
    <location>
        <begin position="21"/>
        <end position="237"/>
    </location>
</feature>
<keyword evidence="8" id="KW-0624">Polysaccharide degradation</keyword>
<feature type="compositionally biased region" description="Pro residues" evidence="12">
    <location>
        <begin position="259"/>
        <end position="271"/>
    </location>
</feature>
<evidence type="ECO:0000256" key="8">
    <source>
        <dbReference type="ARBA" id="ARBA00023326"/>
    </source>
</evidence>
<feature type="region of interest" description="Disordered" evidence="12">
    <location>
        <begin position="249"/>
        <end position="304"/>
    </location>
</feature>
<dbReference type="Proteomes" id="UP000756346">
    <property type="component" value="Unassembled WGS sequence"/>
</dbReference>
<evidence type="ECO:0000256" key="2">
    <source>
        <dbReference type="ARBA" id="ARBA00004613"/>
    </source>
</evidence>
<comment type="subcellular location">
    <subcellularLocation>
        <location evidence="2">Secreted</location>
    </subcellularLocation>
</comment>
<organism evidence="15 16">
    <name type="scientific">Microdochium trichocladiopsis</name>
    <dbReference type="NCBI Taxonomy" id="1682393"/>
    <lineage>
        <taxon>Eukaryota</taxon>
        <taxon>Fungi</taxon>
        <taxon>Dikarya</taxon>
        <taxon>Ascomycota</taxon>
        <taxon>Pezizomycotina</taxon>
        <taxon>Sordariomycetes</taxon>
        <taxon>Xylariomycetidae</taxon>
        <taxon>Xylariales</taxon>
        <taxon>Microdochiaceae</taxon>
        <taxon>Microdochium</taxon>
    </lineage>
</organism>
<evidence type="ECO:0000256" key="10">
    <source>
        <dbReference type="ARBA" id="ARBA00045077"/>
    </source>
</evidence>
<dbReference type="CDD" id="cd21175">
    <property type="entry name" value="LPMO_AA9"/>
    <property type="match status" value="1"/>
</dbReference>
<reference evidence="15" key="1">
    <citation type="journal article" date="2021" name="Nat. Commun.">
        <title>Genetic determinants of endophytism in the Arabidopsis root mycobiome.</title>
        <authorList>
            <person name="Mesny F."/>
            <person name="Miyauchi S."/>
            <person name="Thiergart T."/>
            <person name="Pickel B."/>
            <person name="Atanasova L."/>
            <person name="Karlsson M."/>
            <person name="Huettel B."/>
            <person name="Barry K.W."/>
            <person name="Haridas S."/>
            <person name="Chen C."/>
            <person name="Bauer D."/>
            <person name="Andreopoulos W."/>
            <person name="Pangilinan J."/>
            <person name="LaButti K."/>
            <person name="Riley R."/>
            <person name="Lipzen A."/>
            <person name="Clum A."/>
            <person name="Drula E."/>
            <person name="Henrissat B."/>
            <person name="Kohler A."/>
            <person name="Grigoriev I.V."/>
            <person name="Martin F.M."/>
            <person name="Hacquard S."/>
        </authorList>
    </citation>
    <scope>NUCLEOTIDE SEQUENCE</scope>
    <source>
        <strain evidence="15">MPI-CAGE-CH-0230</strain>
    </source>
</reference>
<feature type="compositionally biased region" description="Low complexity" evidence="12">
    <location>
        <begin position="272"/>
        <end position="293"/>
    </location>
</feature>
<dbReference type="GO" id="GO:0005576">
    <property type="term" value="C:extracellular region"/>
    <property type="evidence" value="ECO:0007669"/>
    <property type="project" value="UniProtKB-SubCell"/>
</dbReference>
<keyword evidence="5" id="KW-0136">Cellulose degradation</keyword>
<feature type="chain" id="PRO_5040389977" description="lytic cellulose monooxygenase (C4-dehydrogenating)" evidence="13">
    <location>
        <begin position="23"/>
        <end position="335"/>
    </location>
</feature>
<evidence type="ECO:0000256" key="1">
    <source>
        <dbReference type="ARBA" id="ARBA00001973"/>
    </source>
</evidence>
<accession>A0A9P8YFD7</accession>
<keyword evidence="7" id="KW-0119">Carbohydrate metabolism</keyword>
<keyword evidence="4 13" id="KW-0732">Signal</keyword>
<dbReference type="GeneID" id="70182489"/>
<evidence type="ECO:0000259" key="14">
    <source>
        <dbReference type="Pfam" id="PF03443"/>
    </source>
</evidence>
<evidence type="ECO:0000256" key="6">
    <source>
        <dbReference type="ARBA" id="ARBA00023157"/>
    </source>
</evidence>
<evidence type="ECO:0000313" key="16">
    <source>
        <dbReference type="Proteomes" id="UP000756346"/>
    </source>
</evidence>
<evidence type="ECO:0000256" key="4">
    <source>
        <dbReference type="ARBA" id="ARBA00022729"/>
    </source>
</evidence>
<dbReference type="RefSeq" id="XP_046017434.1">
    <property type="nucleotide sequence ID" value="XM_046152943.1"/>
</dbReference>
<dbReference type="GO" id="GO:0030245">
    <property type="term" value="P:cellulose catabolic process"/>
    <property type="evidence" value="ECO:0007669"/>
    <property type="project" value="UniProtKB-KW"/>
</dbReference>